<dbReference type="EMBL" id="JAPFFF010000003">
    <property type="protein sequence ID" value="KAK8894695.1"/>
    <property type="molecule type" value="Genomic_DNA"/>
</dbReference>
<proteinExistence type="predicted"/>
<gene>
    <name evidence="1" type="ORF">M9Y10_023132</name>
</gene>
<reference evidence="1 2" key="1">
    <citation type="submission" date="2024-04" db="EMBL/GenBank/DDBJ databases">
        <title>Tritrichomonas musculus Genome.</title>
        <authorList>
            <person name="Alves-Ferreira E."/>
            <person name="Grigg M."/>
            <person name="Lorenzi H."/>
            <person name="Galac M."/>
        </authorList>
    </citation>
    <scope>NUCLEOTIDE SEQUENCE [LARGE SCALE GENOMIC DNA]</scope>
    <source>
        <strain evidence="1 2">EAF2021</strain>
    </source>
</reference>
<protein>
    <submittedName>
        <fullName evidence="1">Uncharacterized protein</fullName>
    </submittedName>
</protein>
<dbReference type="Proteomes" id="UP001470230">
    <property type="component" value="Unassembled WGS sequence"/>
</dbReference>
<organism evidence="1 2">
    <name type="scientific">Tritrichomonas musculus</name>
    <dbReference type="NCBI Taxonomy" id="1915356"/>
    <lineage>
        <taxon>Eukaryota</taxon>
        <taxon>Metamonada</taxon>
        <taxon>Parabasalia</taxon>
        <taxon>Tritrichomonadida</taxon>
        <taxon>Tritrichomonadidae</taxon>
        <taxon>Tritrichomonas</taxon>
    </lineage>
</organism>
<evidence type="ECO:0000313" key="2">
    <source>
        <dbReference type="Proteomes" id="UP001470230"/>
    </source>
</evidence>
<accession>A0ABR2KXH1</accession>
<evidence type="ECO:0000313" key="1">
    <source>
        <dbReference type="EMBL" id="KAK8894695.1"/>
    </source>
</evidence>
<name>A0ABR2KXH1_9EUKA</name>
<comment type="caution">
    <text evidence="1">The sequence shown here is derived from an EMBL/GenBank/DDBJ whole genome shotgun (WGS) entry which is preliminary data.</text>
</comment>
<sequence>MELAFADSLEFIYMDFRPIAFPSLNENETSATPCNQKHVSFAPYPEIINLPFQETKYPTIISNVQPVSILKKTDYKYSQYNQWKKKLSDAFYLLLTLSMITFFDKFFQRLF</sequence>
<keyword evidence="2" id="KW-1185">Reference proteome</keyword>